<proteinExistence type="predicted"/>
<evidence type="ECO:0000256" key="3">
    <source>
        <dbReference type="ARBA" id="ARBA00022692"/>
    </source>
</evidence>
<feature type="transmembrane region" description="Helical" evidence="6">
    <location>
        <begin position="17"/>
        <end position="38"/>
    </location>
</feature>
<reference evidence="7" key="1">
    <citation type="journal article" date="2019" name="PLoS Negl. Trop. Dis.">
        <title>Revisiting the worldwide diversity of Leptospira species in the environment.</title>
        <authorList>
            <person name="Vincent A.T."/>
            <person name="Schiettekatte O."/>
            <person name="Bourhy P."/>
            <person name="Veyrier F.J."/>
            <person name="Picardeau M."/>
        </authorList>
    </citation>
    <scope>NUCLEOTIDE SEQUENCE [LARGE SCALE GENOMIC DNA]</scope>
    <source>
        <strain evidence="7">201702476</strain>
    </source>
</reference>
<evidence type="ECO:0000256" key="4">
    <source>
        <dbReference type="ARBA" id="ARBA00022989"/>
    </source>
</evidence>
<dbReference type="Proteomes" id="UP000297693">
    <property type="component" value="Unassembled WGS sequence"/>
</dbReference>
<dbReference type="PANTHER" id="PTHR35851">
    <property type="entry name" value="CELL DIVISION PROTEIN FTSQ"/>
    <property type="match status" value="1"/>
</dbReference>
<evidence type="ECO:0000256" key="5">
    <source>
        <dbReference type="ARBA" id="ARBA00023306"/>
    </source>
</evidence>
<dbReference type="EMBL" id="RQGD01000046">
    <property type="protein sequence ID" value="TGL56563.1"/>
    <property type="molecule type" value="Genomic_DNA"/>
</dbReference>
<protein>
    <submittedName>
        <fullName evidence="7">Cell division protein</fullName>
    </submittedName>
</protein>
<keyword evidence="1" id="KW-1003">Cell membrane</keyword>
<comment type="caution">
    <text evidence="7">The sequence shown here is derived from an EMBL/GenBank/DDBJ whole genome shotgun (WGS) entry which is preliminary data.</text>
</comment>
<keyword evidence="4 6" id="KW-1133">Transmembrane helix</keyword>
<evidence type="ECO:0000256" key="2">
    <source>
        <dbReference type="ARBA" id="ARBA00022618"/>
    </source>
</evidence>
<evidence type="ECO:0000256" key="6">
    <source>
        <dbReference type="SAM" id="Phobius"/>
    </source>
</evidence>
<evidence type="ECO:0000313" key="7">
    <source>
        <dbReference type="EMBL" id="TGL56563.1"/>
    </source>
</evidence>
<dbReference type="AlphaFoldDB" id="A0A4R9JUQ4"/>
<accession>A0A4R9JUQ4</accession>
<dbReference type="GO" id="GO:0090529">
    <property type="term" value="P:cell septum assembly"/>
    <property type="evidence" value="ECO:0007669"/>
    <property type="project" value="InterPro"/>
</dbReference>
<keyword evidence="3 6" id="KW-0812">Transmembrane</keyword>
<keyword evidence="2 7" id="KW-0132">Cell division</keyword>
<keyword evidence="5" id="KW-0131">Cell cycle</keyword>
<keyword evidence="8" id="KW-1185">Reference proteome</keyword>
<dbReference type="PANTHER" id="PTHR35851:SF1">
    <property type="entry name" value="CELL DIVISION PROTEIN FTSQ"/>
    <property type="match status" value="1"/>
</dbReference>
<evidence type="ECO:0000256" key="1">
    <source>
        <dbReference type="ARBA" id="ARBA00022475"/>
    </source>
</evidence>
<name>A0A4R9JUQ4_9LEPT</name>
<organism evidence="7 8">
    <name type="scientific">Leptospira ognonensis</name>
    <dbReference type="NCBI Taxonomy" id="2484945"/>
    <lineage>
        <taxon>Bacteria</taxon>
        <taxon>Pseudomonadati</taxon>
        <taxon>Spirochaetota</taxon>
        <taxon>Spirochaetia</taxon>
        <taxon>Leptospirales</taxon>
        <taxon>Leptospiraceae</taxon>
        <taxon>Leptospira</taxon>
    </lineage>
</organism>
<dbReference type="OrthoDB" id="321755at2"/>
<sequence length="247" mass="28074">MVDIPEEIVEKRPNRRFIVPLVLLASGVMGIGFLFHWVKSPKPIQKIVFQGLVVLKPADLVEYLGVPSEGMNQEIKGWNEWEKKLNLHPRIKLARVNRDREGILIITLQEKVAEFVVHVGDMIYEVDKDKEILSENNVLADHLIVISGSFPITSNKIQGTQFSDLSSELHSGLESYPALKTRISEVSLEQDGDYMIYLKSPSHAKVFLGNKFDLYQIRKLYAALSFLESENIKVSTIDLRGEDAVYH</sequence>
<dbReference type="InterPro" id="IPR026579">
    <property type="entry name" value="FtsQ"/>
</dbReference>
<gene>
    <name evidence="7" type="ORF">EHQ58_17610</name>
</gene>
<evidence type="ECO:0000313" key="8">
    <source>
        <dbReference type="Proteomes" id="UP000297693"/>
    </source>
</evidence>
<keyword evidence="6" id="KW-0472">Membrane</keyword>